<dbReference type="AlphaFoldDB" id="A0ABD2P6R9"/>
<gene>
    <name evidence="1" type="ORF">HHI36_001156</name>
</gene>
<dbReference type="Proteomes" id="UP001516400">
    <property type="component" value="Unassembled WGS sequence"/>
</dbReference>
<name>A0ABD2P6R9_9CUCU</name>
<evidence type="ECO:0000313" key="2">
    <source>
        <dbReference type="Proteomes" id="UP001516400"/>
    </source>
</evidence>
<evidence type="ECO:0000313" key="1">
    <source>
        <dbReference type="EMBL" id="KAL3286657.1"/>
    </source>
</evidence>
<keyword evidence="2" id="KW-1185">Reference proteome</keyword>
<proteinExistence type="predicted"/>
<reference evidence="1 2" key="1">
    <citation type="journal article" date="2021" name="BMC Biol.">
        <title>Horizontally acquired antibacterial genes associated with adaptive radiation of ladybird beetles.</title>
        <authorList>
            <person name="Li H.S."/>
            <person name="Tang X.F."/>
            <person name="Huang Y.H."/>
            <person name="Xu Z.Y."/>
            <person name="Chen M.L."/>
            <person name="Du X.Y."/>
            <person name="Qiu B.Y."/>
            <person name="Chen P.T."/>
            <person name="Zhang W."/>
            <person name="Slipinski A."/>
            <person name="Escalona H.E."/>
            <person name="Waterhouse R.M."/>
            <person name="Zwick A."/>
            <person name="Pang H."/>
        </authorList>
    </citation>
    <scope>NUCLEOTIDE SEQUENCE [LARGE SCALE GENOMIC DNA]</scope>
    <source>
        <strain evidence="1">SYSU2018</strain>
    </source>
</reference>
<accession>A0ABD2P6R9</accession>
<protein>
    <submittedName>
        <fullName evidence="1">Uncharacterized protein</fullName>
    </submittedName>
</protein>
<dbReference type="EMBL" id="JABFTP020000185">
    <property type="protein sequence ID" value="KAL3286657.1"/>
    <property type="molecule type" value="Genomic_DNA"/>
</dbReference>
<comment type="caution">
    <text evidence="1">The sequence shown here is derived from an EMBL/GenBank/DDBJ whole genome shotgun (WGS) entry which is preliminary data.</text>
</comment>
<sequence length="68" mass="7941">MLTESIIDITQDPIACSKAIKFVKELLTTTTKIEIIEEVISHSPDPTEEFNLWSEHYELSIDEKYWNL</sequence>
<organism evidence="1 2">
    <name type="scientific">Cryptolaemus montrouzieri</name>
    <dbReference type="NCBI Taxonomy" id="559131"/>
    <lineage>
        <taxon>Eukaryota</taxon>
        <taxon>Metazoa</taxon>
        <taxon>Ecdysozoa</taxon>
        <taxon>Arthropoda</taxon>
        <taxon>Hexapoda</taxon>
        <taxon>Insecta</taxon>
        <taxon>Pterygota</taxon>
        <taxon>Neoptera</taxon>
        <taxon>Endopterygota</taxon>
        <taxon>Coleoptera</taxon>
        <taxon>Polyphaga</taxon>
        <taxon>Cucujiformia</taxon>
        <taxon>Coccinelloidea</taxon>
        <taxon>Coccinellidae</taxon>
        <taxon>Scymninae</taxon>
        <taxon>Scymnini</taxon>
        <taxon>Cryptolaemus</taxon>
    </lineage>
</organism>